<dbReference type="AlphaFoldDB" id="Q2L0U5"/>
<dbReference type="HOGENOM" id="CLU_1683222_0_0_4"/>
<dbReference type="RefSeq" id="WP_012417486.1">
    <property type="nucleotide sequence ID" value="NC_010645.1"/>
</dbReference>
<dbReference type="OrthoDB" id="8641244at2"/>
<dbReference type="STRING" id="360910.BAV1816"/>
<evidence type="ECO:0000313" key="2">
    <source>
        <dbReference type="Proteomes" id="UP000001977"/>
    </source>
</evidence>
<name>Q2L0U5_BORA1</name>
<keyword evidence="2" id="KW-1185">Reference proteome</keyword>
<dbReference type="KEGG" id="bav:BAV1816"/>
<organism evidence="1 2">
    <name type="scientific">Bordetella avium (strain 197N)</name>
    <dbReference type="NCBI Taxonomy" id="360910"/>
    <lineage>
        <taxon>Bacteria</taxon>
        <taxon>Pseudomonadati</taxon>
        <taxon>Pseudomonadota</taxon>
        <taxon>Betaproteobacteria</taxon>
        <taxon>Burkholderiales</taxon>
        <taxon>Alcaligenaceae</taxon>
        <taxon>Bordetella</taxon>
    </lineage>
</organism>
<protein>
    <recommendedName>
        <fullName evidence="3">Phasin domain-containing protein</fullName>
    </recommendedName>
</protein>
<evidence type="ECO:0008006" key="3">
    <source>
        <dbReference type="Google" id="ProtNLM"/>
    </source>
</evidence>
<dbReference type="Proteomes" id="UP000001977">
    <property type="component" value="Chromosome"/>
</dbReference>
<accession>Q2L0U5</accession>
<reference evidence="1 2" key="1">
    <citation type="journal article" date="2006" name="J. Bacteriol.">
        <title>Comparison of the genome sequence of the poultry pathogen Bordetella avium with those of B. bronchiseptica, B. pertussis, and B. parapertussis reveals extensive diversity in surface structures associated with host interaction.</title>
        <authorList>
            <person name="Sebaihia M."/>
            <person name="Preston A."/>
            <person name="Maskell D.J."/>
            <person name="Kuzmiak H."/>
            <person name="Connell T.D."/>
            <person name="King N.D."/>
            <person name="Orndorff P.E."/>
            <person name="Miyamoto D.M."/>
            <person name="Thomson N.R."/>
            <person name="Harris D."/>
            <person name="Goble A."/>
            <person name="Lord A."/>
            <person name="Murphy L."/>
            <person name="Quail M.A."/>
            <person name="Rutter S."/>
            <person name="Squares R."/>
            <person name="Squares S."/>
            <person name="Woodward J."/>
            <person name="Parkhill J."/>
            <person name="Temple L.M."/>
        </authorList>
    </citation>
    <scope>NUCLEOTIDE SEQUENCE [LARGE SCALE GENOMIC DNA]</scope>
    <source>
        <strain evidence="1 2">197N</strain>
    </source>
</reference>
<sequence>MKQTPRTPSPASIVEANLACCQRLAAVAQESQARWTELGQRAWAAHIERCPSMFAALTQTRSWPDLAPALGTLARDYWQEGLNAAEALTHTVLQDQARLAAGWSAALNAWLHDAAHVCRGNTQASKIWSAMAEQMRAATRSLQLAPVGR</sequence>
<proteinExistence type="predicted"/>
<gene>
    <name evidence="1" type="ordered locus">BAV1816</name>
</gene>
<evidence type="ECO:0000313" key="1">
    <source>
        <dbReference type="EMBL" id="CAJ49425.1"/>
    </source>
</evidence>
<dbReference type="EMBL" id="AM167904">
    <property type="protein sequence ID" value="CAJ49425.1"/>
    <property type="molecule type" value="Genomic_DNA"/>
</dbReference>